<dbReference type="InterPro" id="IPR001442">
    <property type="entry name" value="Collagen_IV_NC"/>
</dbReference>
<organism evidence="10 11">
    <name type="scientific">Crenichthys baileyi</name>
    <name type="common">White River springfish</name>
    <dbReference type="NCBI Taxonomy" id="28760"/>
    <lineage>
        <taxon>Eukaryota</taxon>
        <taxon>Metazoa</taxon>
        <taxon>Chordata</taxon>
        <taxon>Craniata</taxon>
        <taxon>Vertebrata</taxon>
        <taxon>Euteleostomi</taxon>
        <taxon>Actinopterygii</taxon>
        <taxon>Neopterygii</taxon>
        <taxon>Teleostei</taxon>
        <taxon>Neoteleostei</taxon>
        <taxon>Acanthomorphata</taxon>
        <taxon>Ovalentaria</taxon>
        <taxon>Atherinomorphae</taxon>
        <taxon>Cyprinodontiformes</taxon>
        <taxon>Goodeidae</taxon>
        <taxon>Crenichthys</taxon>
    </lineage>
</organism>
<keyword evidence="6" id="KW-0176">Collagen</keyword>
<proteinExistence type="predicted"/>
<dbReference type="PANTHER" id="PTHR24023:SF1112">
    <property type="entry name" value="COL_CUTICLE_N DOMAIN-CONTAINING PROTEIN-RELATED"/>
    <property type="match status" value="1"/>
</dbReference>
<dbReference type="GO" id="GO:0005615">
    <property type="term" value="C:extracellular space"/>
    <property type="evidence" value="ECO:0007669"/>
    <property type="project" value="TreeGrafter"/>
</dbReference>
<keyword evidence="4" id="KW-0677">Repeat</keyword>
<dbReference type="PROSITE" id="PS51403">
    <property type="entry name" value="NC1_IV"/>
    <property type="match status" value="1"/>
</dbReference>
<evidence type="ECO:0000313" key="11">
    <source>
        <dbReference type="Proteomes" id="UP001311232"/>
    </source>
</evidence>
<dbReference type="InterPro" id="IPR016187">
    <property type="entry name" value="CTDL_fold"/>
</dbReference>
<evidence type="ECO:0000256" key="1">
    <source>
        <dbReference type="ARBA" id="ARBA00004302"/>
    </source>
</evidence>
<keyword evidence="5" id="KW-0084">Basement membrane</keyword>
<gene>
    <name evidence="10" type="ORF">CRENBAI_010279</name>
</gene>
<dbReference type="SUPFAM" id="SSF56436">
    <property type="entry name" value="C-type lectin-like"/>
    <property type="match status" value="1"/>
</dbReference>
<evidence type="ECO:0000256" key="6">
    <source>
        <dbReference type="ARBA" id="ARBA00023119"/>
    </source>
</evidence>
<dbReference type="InterPro" id="IPR050149">
    <property type="entry name" value="Collagen_superfamily"/>
</dbReference>
<dbReference type="Proteomes" id="UP001311232">
    <property type="component" value="Unassembled WGS sequence"/>
</dbReference>
<feature type="compositionally biased region" description="Polar residues" evidence="8">
    <location>
        <begin position="1"/>
        <end position="11"/>
    </location>
</feature>
<dbReference type="SMART" id="SM00111">
    <property type="entry name" value="C4"/>
    <property type="match status" value="1"/>
</dbReference>
<comment type="caution">
    <text evidence="10">The sequence shown here is derived from an EMBL/GenBank/DDBJ whole genome shotgun (WGS) entry which is preliminary data.</text>
</comment>
<evidence type="ECO:0000256" key="8">
    <source>
        <dbReference type="SAM" id="MobiDB-lite"/>
    </source>
</evidence>
<comment type="subcellular location">
    <subcellularLocation>
        <location evidence="1">Secreted</location>
        <location evidence="1">Extracellular space</location>
        <location evidence="1">Extracellular matrix</location>
        <location evidence="1">Basement membrane</location>
    </subcellularLocation>
</comment>
<evidence type="ECO:0000259" key="9">
    <source>
        <dbReference type="PROSITE" id="PS51403"/>
    </source>
</evidence>
<dbReference type="PANTHER" id="PTHR24023">
    <property type="entry name" value="COLLAGEN ALPHA"/>
    <property type="match status" value="1"/>
</dbReference>
<evidence type="ECO:0000256" key="2">
    <source>
        <dbReference type="ARBA" id="ARBA00022525"/>
    </source>
</evidence>
<dbReference type="Pfam" id="PF01413">
    <property type="entry name" value="C4"/>
    <property type="match status" value="1"/>
</dbReference>
<keyword evidence="2" id="KW-0964">Secreted</keyword>
<feature type="region of interest" description="Disordered" evidence="8">
    <location>
        <begin position="1"/>
        <end position="32"/>
    </location>
</feature>
<dbReference type="Gene3D" id="2.170.240.10">
    <property type="entry name" value="Collagen IV, non-collagenous"/>
    <property type="match status" value="1"/>
</dbReference>
<sequence length="342" mass="36038">MAVWRKSQQGQKGIFGSPGCKGEPGPIGDPGLWDCASGEPGDSIILGLVAVLPRVPGSKGFPGGPKGPKGSLGLPGRPGPPGLDGPNGDPGDVCEKGFNGPQGLYRQRSVTRCCSVIGPQHGPNNTYGCTQFQPEPPSEETADTLEEKLYRMENIYKQEGLNGGKRAEMSRTQSIHHDVQAIVSQGLGRDLTFHVVQLLMAHFGESTEGLMIFADAIRSTHSAISGGGLPDSGIHSKALIIHVEDTNQILQLSHFCAPGPPGDAGEPGHGGPLRSGFLLVVHSESVQVPQCPAASNQLWVGDSLIYLTGQEKAHTQDLGQPGSCLPVFSTMPFSYCDRDACY</sequence>
<evidence type="ECO:0000256" key="4">
    <source>
        <dbReference type="ARBA" id="ARBA00022737"/>
    </source>
</evidence>
<dbReference type="AlphaFoldDB" id="A0AAV9RDI4"/>
<dbReference type="GO" id="GO:0030198">
    <property type="term" value="P:extracellular matrix organization"/>
    <property type="evidence" value="ECO:0007669"/>
    <property type="project" value="TreeGrafter"/>
</dbReference>
<dbReference type="InterPro" id="IPR036954">
    <property type="entry name" value="Collagen_IV_NC_sf"/>
</dbReference>
<feature type="region of interest" description="Disordered" evidence="8">
    <location>
        <begin position="59"/>
        <end position="101"/>
    </location>
</feature>
<dbReference type="EMBL" id="JAHHUM010002037">
    <property type="protein sequence ID" value="KAK5607005.1"/>
    <property type="molecule type" value="Genomic_DNA"/>
</dbReference>
<evidence type="ECO:0000256" key="7">
    <source>
        <dbReference type="ARBA" id="ARBA00023157"/>
    </source>
</evidence>
<evidence type="ECO:0000256" key="3">
    <source>
        <dbReference type="ARBA" id="ARBA00022530"/>
    </source>
</evidence>
<keyword evidence="7" id="KW-1015">Disulfide bond</keyword>
<feature type="domain" description="Collagen IV NC1" evidence="9">
    <location>
        <begin position="276"/>
        <end position="342"/>
    </location>
</feature>
<evidence type="ECO:0000313" key="10">
    <source>
        <dbReference type="EMBL" id="KAK5607005.1"/>
    </source>
</evidence>
<keyword evidence="11" id="KW-1185">Reference proteome</keyword>
<protein>
    <recommendedName>
        <fullName evidence="9">Collagen IV NC1 domain-containing protein</fullName>
    </recommendedName>
</protein>
<reference evidence="10 11" key="1">
    <citation type="submission" date="2021-06" db="EMBL/GenBank/DDBJ databases">
        <authorList>
            <person name="Palmer J.M."/>
        </authorList>
    </citation>
    <scope>NUCLEOTIDE SEQUENCE [LARGE SCALE GENOMIC DNA]</scope>
    <source>
        <strain evidence="10 11">MEX-2019</strain>
        <tissue evidence="10">Muscle</tissue>
    </source>
</reference>
<dbReference type="GO" id="GO:0005604">
    <property type="term" value="C:basement membrane"/>
    <property type="evidence" value="ECO:0007669"/>
    <property type="project" value="UniProtKB-SubCell"/>
</dbReference>
<name>A0AAV9RDI4_9TELE</name>
<accession>A0AAV9RDI4</accession>
<dbReference type="GO" id="GO:0030020">
    <property type="term" value="F:extracellular matrix structural constituent conferring tensile strength"/>
    <property type="evidence" value="ECO:0007669"/>
    <property type="project" value="TreeGrafter"/>
</dbReference>
<keyword evidence="3" id="KW-0272">Extracellular matrix</keyword>
<evidence type="ECO:0000256" key="5">
    <source>
        <dbReference type="ARBA" id="ARBA00022869"/>
    </source>
</evidence>
<dbReference type="GO" id="GO:0005581">
    <property type="term" value="C:collagen trimer"/>
    <property type="evidence" value="ECO:0007669"/>
    <property type="project" value="UniProtKB-KW"/>
</dbReference>